<name>A0ABP8B313_9ACTN</name>
<sequence>MTVVAEEYREEICFSREMRAGRIPGGPVPARPACPAGGGGSGETLFCQDFDRLGQGVLAASCLGSIMT</sequence>
<evidence type="ECO:0000313" key="1">
    <source>
        <dbReference type="EMBL" id="GAA4196483.1"/>
    </source>
</evidence>
<gene>
    <name evidence="1" type="ORF">GCM10022252_43850</name>
</gene>
<proteinExistence type="predicted"/>
<dbReference type="Proteomes" id="UP001501251">
    <property type="component" value="Unassembled WGS sequence"/>
</dbReference>
<evidence type="ECO:0000313" key="2">
    <source>
        <dbReference type="Proteomes" id="UP001501251"/>
    </source>
</evidence>
<keyword evidence="2" id="KW-1185">Reference proteome</keyword>
<reference evidence="2" key="1">
    <citation type="journal article" date="2019" name="Int. J. Syst. Evol. Microbiol.">
        <title>The Global Catalogue of Microorganisms (GCM) 10K type strain sequencing project: providing services to taxonomists for standard genome sequencing and annotation.</title>
        <authorList>
            <consortium name="The Broad Institute Genomics Platform"/>
            <consortium name="The Broad Institute Genome Sequencing Center for Infectious Disease"/>
            <person name="Wu L."/>
            <person name="Ma J."/>
        </authorList>
    </citation>
    <scope>NUCLEOTIDE SEQUENCE [LARGE SCALE GENOMIC DNA]</scope>
    <source>
        <strain evidence="2">JCM 17388</strain>
    </source>
</reference>
<accession>A0ABP8B313</accession>
<protein>
    <submittedName>
        <fullName evidence="1">Uncharacterized protein</fullName>
    </submittedName>
</protein>
<comment type="caution">
    <text evidence="1">The sequence shown here is derived from an EMBL/GenBank/DDBJ whole genome shotgun (WGS) entry which is preliminary data.</text>
</comment>
<dbReference type="EMBL" id="BAABAQ010000008">
    <property type="protein sequence ID" value="GAA4196483.1"/>
    <property type="molecule type" value="Genomic_DNA"/>
</dbReference>
<organism evidence="1 2">
    <name type="scientific">Streptosporangium oxazolinicum</name>
    <dbReference type="NCBI Taxonomy" id="909287"/>
    <lineage>
        <taxon>Bacteria</taxon>
        <taxon>Bacillati</taxon>
        <taxon>Actinomycetota</taxon>
        <taxon>Actinomycetes</taxon>
        <taxon>Streptosporangiales</taxon>
        <taxon>Streptosporangiaceae</taxon>
        <taxon>Streptosporangium</taxon>
    </lineage>
</organism>